<evidence type="ECO:0000313" key="3">
    <source>
        <dbReference type="Proteomes" id="UP000799441"/>
    </source>
</evidence>
<keyword evidence="3" id="KW-1185">Reference proteome</keyword>
<dbReference type="EMBL" id="MU003815">
    <property type="protein sequence ID" value="KAF2719161.1"/>
    <property type="molecule type" value="Genomic_DNA"/>
</dbReference>
<dbReference type="Pfam" id="PF17107">
    <property type="entry name" value="SesA"/>
    <property type="match status" value="1"/>
</dbReference>
<feature type="domain" description="NACHT-NTPase and P-loop NTPases N-terminal" evidence="1">
    <location>
        <begin position="13"/>
        <end position="79"/>
    </location>
</feature>
<dbReference type="Proteomes" id="UP000799441">
    <property type="component" value="Unassembled WGS sequence"/>
</dbReference>
<name>A0A9P4UN90_9PEZI</name>
<dbReference type="InterPro" id="IPR031352">
    <property type="entry name" value="SesA"/>
</dbReference>
<organism evidence="2 3">
    <name type="scientific">Polychaeton citri CBS 116435</name>
    <dbReference type="NCBI Taxonomy" id="1314669"/>
    <lineage>
        <taxon>Eukaryota</taxon>
        <taxon>Fungi</taxon>
        <taxon>Dikarya</taxon>
        <taxon>Ascomycota</taxon>
        <taxon>Pezizomycotina</taxon>
        <taxon>Dothideomycetes</taxon>
        <taxon>Dothideomycetidae</taxon>
        <taxon>Capnodiales</taxon>
        <taxon>Capnodiaceae</taxon>
        <taxon>Polychaeton</taxon>
    </lineage>
</organism>
<proteinExistence type="predicted"/>
<evidence type="ECO:0000313" key="2">
    <source>
        <dbReference type="EMBL" id="KAF2719161.1"/>
    </source>
</evidence>
<protein>
    <recommendedName>
        <fullName evidence="1">NACHT-NTPase and P-loop NTPases N-terminal domain-containing protein</fullName>
    </recommendedName>
</protein>
<comment type="caution">
    <text evidence="2">The sequence shown here is derived from an EMBL/GenBank/DDBJ whole genome shotgun (WGS) entry which is preliminary data.</text>
</comment>
<accession>A0A9P4UN90</accession>
<reference evidence="2" key="1">
    <citation type="journal article" date="2020" name="Stud. Mycol.">
        <title>101 Dothideomycetes genomes: a test case for predicting lifestyles and emergence of pathogens.</title>
        <authorList>
            <person name="Haridas S."/>
            <person name="Albert R."/>
            <person name="Binder M."/>
            <person name="Bloem J."/>
            <person name="Labutti K."/>
            <person name="Salamov A."/>
            <person name="Andreopoulos B."/>
            <person name="Baker S."/>
            <person name="Barry K."/>
            <person name="Bills G."/>
            <person name="Bluhm B."/>
            <person name="Cannon C."/>
            <person name="Castanera R."/>
            <person name="Culley D."/>
            <person name="Daum C."/>
            <person name="Ezra D."/>
            <person name="Gonzalez J."/>
            <person name="Henrissat B."/>
            <person name="Kuo A."/>
            <person name="Liang C."/>
            <person name="Lipzen A."/>
            <person name="Lutzoni F."/>
            <person name="Magnuson J."/>
            <person name="Mondo S."/>
            <person name="Nolan M."/>
            <person name="Ohm R."/>
            <person name="Pangilinan J."/>
            <person name="Park H.-J."/>
            <person name="Ramirez L."/>
            <person name="Alfaro M."/>
            <person name="Sun H."/>
            <person name="Tritt A."/>
            <person name="Yoshinaga Y."/>
            <person name="Zwiers L.-H."/>
            <person name="Turgeon B."/>
            <person name="Goodwin S."/>
            <person name="Spatafora J."/>
            <person name="Crous P."/>
            <person name="Grigoriev I."/>
        </authorList>
    </citation>
    <scope>NUCLEOTIDE SEQUENCE</scope>
    <source>
        <strain evidence="2">CBS 116435</strain>
    </source>
</reference>
<dbReference type="OrthoDB" id="3723169at2759"/>
<dbReference type="AlphaFoldDB" id="A0A9P4UN90"/>
<gene>
    <name evidence="2" type="ORF">K431DRAFT_287039</name>
</gene>
<sequence>MSGAEATTAIQLIDACIGIAKTIIDIGRAVHDAQGLSPKLHDLLEKLPAIEELLESAHENFGEGKVTEDTSKSAQPCQTLVKSGHSCELAAGSKISGTDDRSYARKCNCKTARLV</sequence>
<evidence type="ECO:0000259" key="1">
    <source>
        <dbReference type="Pfam" id="PF17107"/>
    </source>
</evidence>